<gene>
    <name evidence="1" type="ORF">RRG08_014656</name>
</gene>
<accession>A0AAE0YHK6</accession>
<evidence type="ECO:0000313" key="2">
    <source>
        <dbReference type="Proteomes" id="UP001283361"/>
    </source>
</evidence>
<evidence type="ECO:0000313" key="1">
    <source>
        <dbReference type="EMBL" id="KAK3746182.1"/>
    </source>
</evidence>
<name>A0AAE0YHK6_9GAST</name>
<sequence>MHHRSGRPRFPGTNRAVPGNVSTTEPRVYAFISQDIRCYGSFNTVGNFRCTLMPACSASAAVILRSVHVRTISSDIQAESMIMSDGGLLRMSRVLRAGTRLMDSRA</sequence>
<protein>
    <submittedName>
        <fullName evidence="1">Uncharacterized protein</fullName>
    </submittedName>
</protein>
<organism evidence="1 2">
    <name type="scientific">Elysia crispata</name>
    <name type="common">lettuce slug</name>
    <dbReference type="NCBI Taxonomy" id="231223"/>
    <lineage>
        <taxon>Eukaryota</taxon>
        <taxon>Metazoa</taxon>
        <taxon>Spiralia</taxon>
        <taxon>Lophotrochozoa</taxon>
        <taxon>Mollusca</taxon>
        <taxon>Gastropoda</taxon>
        <taxon>Heterobranchia</taxon>
        <taxon>Euthyneura</taxon>
        <taxon>Panpulmonata</taxon>
        <taxon>Sacoglossa</taxon>
        <taxon>Placobranchoidea</taxon>
        <taxon>Plakobranchidae</taxon>
        <taxon>Elysia</taxon>
    </lineage>
</organism>
<dbReference type="AlphaFoldDB" id="A0AAE0YHK6"/>
<comment type="caution">
    <text evidence="1">The sequence shown here is derived from an EMBL/GenBank/DDBJ whole genome shotgun (WGS) entry which is preliminary data.</text>
</comment>
<dbReference type="Proteomes" id="UP001283361">
    <property type="component" value="Unassembled WGS sequence"/>
</dbReference>
<proteinExistence type="predicted"/>
<reference evidence="1" key="1">
    <citation type="journal article" date="2023" name="G3 (Bethesda)">
        <title>A reference genome for the long-term kleptoplast-retaining sea slug Elysia crispata morphotype clarki.</title>
        <authorList>
            <person name="Eastman K.E."/>
            <person name="Pendleton A.L."/>
            <person name="Shaikh M.A."/>
            <person name="Suttiyut T."/>
            <person name="Ogas R."/>
            <person name="Tomko P."/>
            <person name="Gavelis G."/>
            <person name="Widhalm J.R."/>
            <person name="Wisecaver J.H."/>
        </authorList>
    </citation>
    <scope>NUCLEOTIDE SEQUENCE</scope>
    <source>
        <strain evidence="1">ECLA1</strain>
    </source>
</reference>
<keyword evidence="2" id="KW-1185">Reference proteome</keyword>
<dbReference type="EMBL" id="JAWDGP010006162">
    <property type="protein sequence ID" value="KAK3746182.1"/>
    <property type="molecule type" value="Genomic_DNA"/>
</dbReference>